<comment type="caution">
    <text evidence="6">The sequence shown here is derived from an EMBL/GenBank/DDBJ whole genome shotgun (WGS) entry which is preliminary data.</text>
</comment>
<dbReference type="PANTHER" id="PTHR10231">
    <property type="entry name" value="NUCLEOTIDE-SUGAR TRANSMEMBRANE TRANSPORTER"/>
    <property type="match status" value="1"/>
</dbReference>
<keyword evidence="3" id="KW-0812">Transmembrane</keyword>
<accession>A0AAN8XNY1</accession>
<protein>
    <submittedName>
        <fullName evidence="6">Uncharacterized protein</fullName>
    </submittedName>
</protein>
<dbReference type="EMBL" id="JAXCGZ010003782">
    <property type="protein sequence ID" value="KAK7083248.1"/>
    <property type="molecule type" value="Genomic_DNA"/>
</dbReference>
<name>A0AAN8XNY1_HALRR</name>
<dbReference type="InterPro" id="IPR007271">
    <property type="entry name" value="Nuc_sug_transpt"/>
</dbReference>
<proteinExistence type="predicted"/>
<evidence type="ECO:0000256" key="4">
    <source>
        <dbReference type="ARBA" id="ARBA00022989"/>
    </source>
</evidence>
<dbReference type="Proteomes" id="UP001381693">
    <property type="component" value="Unassembled WGS sequence"/>
</dbReference>
<keyword evidence="2" id="KW-0762">Sugar transport</keyword>
<keyword evidence="7" id="KW-1185">Reference proteome</keyword>
<dbReference type="GO" id="GO:0000139">
    <property type="term" value="C:Golgi membrane"/>
    <property type="evidence" value="ECO:0007669"/>
    <property type="project" value="InterPro"/>
</dbReference>
<sequence>MGNHHHHFASCSTTKEGIRQNYTEEIQNGKTVTEDEIRLLVPITAVSLERKSDIRRSLSFIFLFLALETSKQMSNFALAHSNDGHYPVPSSLLVALAELVKLLLVFTWAKALGLSIASWTPSIRFSLPAICYCLTNLMYMNALTFISPPIWMVLIQTRTLYTAVAYKTVNLLWNFRFSAFRNLAPCCQQRLLLLSR</sequence>
<organism evidence="6 7">
    <name type="scientific">Halocaridina rubra</name>
    <name type="common">Hawaiian red shrimp</name>
    <dbReference type="NCBI Taxonomy" id="373956"/>
    <lineage>
        <taxon>Eukaryota</taxon>
        <taxon>Metazoa</taxon>
        <taxon>Ecdysozoa</taxon>
        <taxon>Arthropoda</taxon>
        <taxon>Crustacea</taxon>
        <taxon>Multicrustacea</taxon>
        <taxon>Malacostraca</taxon>
        <taxon>Eumalacostraca</taxon>
        <taxon>Eucarida</taxon>
        <taxon>Decapoda</taxon>
        <taxon>Pleocyemata</taxon>
        <taxon>Caridea</taxon>
        <taxon>Atyoidea</taxon>
        <taxon>Atyidae</taxon>
        <taxon>Halocaridina</taxon>
    </lineage>
</organism>
<dbReference type="AlphaFoldDB" id="A0AAN8XNY1"/>
<keyword evidence="4" id="KW-1133">Transmembrane helix</keyword>
<evidence type="ECO:0000313" key="6">
    <source>
        <dbReference type="EMBL" id="KAK7083248.1"/>
    </source>
</evidence>
<reference evidence="6 7" key="1">
    <citation type="submission" date="2023-11" db="EMBL/GenBank/DDBJ databases">
        <title>Halocaridina rubra genome assembly.</title>
        <authorList>
            <person name="Smith C."/>
        </authorList>
    </citation>
    <scope>NUCLEOTIDE SEQUENCE [LARGE SCALE GENOMIC DNA]</scope>
    <source>
        <strain evidence="6">EP-1</strain>
        <tissue evidence="6">Whole</tissue>
    </source>
</reference>
<evidence type="ECO:0000256" key="1">
    <source>
        <dbReference type="ARBA" id="ARBA00004141"/>
    </source>
</evidence>
<dbReference type="GO" id="GO:0015165">
    <property type="term" value="F:pyrimidine nucleotide-sugar transmembrane transporter activity"/>
    <property type="evidence" value="ECO:0007669"/>
    <property type="project" value="InterPro"/>
</dbReference>
<evidence type="ECO:0000313" key="7">
    <source>
        <dbReference type="Proteomes" id="UP001381693"/>
    </source>
</evidence>
<comment type="subcellular location">
    <subcellularLocation>
        <location evidence="1">Membrane</location>
        <topology evidence="1">Multi-pass membrane protein</topology>
    </subcellularLocation>
</comment>
<evidence type="ECO:0000256" key="5">
    <source>
        <dbReference type="ARBA" id="ARBA00023136"/>
    </source>
</evidence>
<gene>
    <name evidence="6" type="ORF">SK128_018706</name>
</gene>
<evidence type="ECO:0000256" key="3">
    <source>
        <dbReference type="ARBA" id="ARBA00022692"/>
    </source>
</evidence>
<keyword evidence="2" id="KW-0813">Transport</keyword>
<evidence type="ECO:0000256" key="2">
    <source>
        <dbReference type="ARBA" id="ARBA00022597"/>
    </source>
</evidence>
<keyword evidence="5" id="KW-0472">Membrane</keyword>